<feature type="transmembrane region" description="Helical" evidence="2">
    <location>
        <begin position="171"/>
        <end position="188"/>
    </location>
</feature>
<accession>A0A9W8JUS8</accession>
<gene>
    <name evidence="3" type="ORF">NLJ89_g8671</name>
</gene>
<proteinExistence type="predicted"/>
<keyword evidence="2" id="KW-0472">Membrane</keyword>
<dbReference type="AlphaFoldDB" id="A0A9W8JUS8"/>
<feature type="compositionally biased region" description="Low complexity" evidence="1">
    <location>
        <begin position="282"/>
        <end position="293"/>
    </location>
</feature>
<dbReference type="EMBL" id="JANKHO010001212">
    <property type="protein sequence ID" value="KAJ3502915.1"/>
    <property type="molecule type" value="Genomic_DNA"/>
</dbReference>
<feature type="transmembrane region" description="Helical" evidence="2">
    <location>
        <begin position="128"/>
        <end position="151"/>
    </location>
</feature>
<evidence type="ECO:0000313" key="3">
    <source>
        <dbReference type="EMBL" id="KAJ3502915.1"/>
    </source>
</evidence>
<protein>
    <submittedName>
        <fullName evidence="3">Uncharacterized protein</fullName>
    </submittedName>
</protein>
<sequence length="337" mass="35862">MVSASTPSDSLLRPRSILLVSTSIASVLLFLSTFGVPFSTSVYFSRIAIPSVPESYGREHLNPACPSSVSILNDAQAMPVADSGPVYSMMTVISAAIVHALAFLLTLSATGAFFILRLDEAERISKRLISFVGFAAFIAKVASAVDLAVFIHGQECLGGTPLALRGGSANWLTLSAGLIMALGVLLAIRAQGRSSWKMMEDPETPCNCVNSSQQTPDEEKAYPEALQDISTPLGIVGRDEGSDFGLQSNQSTRRSSTPSLLLTPQSRERSHFAPSNYDTAASSSRNSTGRESSLAPSVPVRARISTPSFLGHYFRRAGSSRVPTISTGVSRVSRRSL</sequence>
<organism evidence="3 4">
    <name type="scientific">Agrocybe chaxingu</name>
    <dbReference type="NCBI Taxonomy" id="84603"/>
    <lineage>
        <taxon>Eukaryota</taxon>
        <taxon>Fungi</taxon>
        <taxon>Dikarya</taxon>
        <taxon>Basidiomycota</taxon>
        <taxon>Agaricomycotina</taxon>
        <taxon>Agaricomycetes</taxon>
        <taxon>Agaricomycetidae</taxon>
        <taxon>Agaricales</taxon>
        <taxon>Agaricineae</taxon>
        <taxon>Strophariaceae</taxon>
        <taxon>Agrocybe</taxon>
    </lineage>
</organism>
<name>A0A9W8JUS8_9AGAR</name>
<keyword evidence="2" id="KW-1133">Transmembrane helix</keyword>
<keyword evidence="2" id="KW-0812">Transmembrane</keyword>
<evidence type="ECO:0000256" key="2">
    <source>
        <dbReference type="SAM" id="Phobius"/>
    </source>
</evidence>
<feature type="transmembrane region" description="Helical" evidence="2">
    <location>
        <begin position="17"/>
        <end position="36"/>
    </location>
</feature>
<keyword evidence="4" id="KW-1185">Reference proteome</keyword>
<feature type="compositionally biased region" description="Low complexity" evidence="1">
    <location>
        <begin position="250"/>
        <end position="265"/>
    </location>
</feature>
<dbReference type="OrthoDB" id="10369610at2759"/>
<evidence type="ECO:0000256" key="1">
    <source>
        <dbReference type="SAM" id="MobiDB-lite"/>
    </source>
</evidence>
<comment type="caution">
    <text evidence="3">The sequence shown here is derived from an EMBL/GenBank/DDBJ whole genome shotgun (WGS) entry which is preliminary data.</text>
</comment>
<feature type="region of interest" description="Disordered" evidence="1">
    <location>
        <begin position="240"/>
        <end position="299"/>
    </location>
</feature>
<evidence type="ECO:0000313" key="4">
    <source>
        <dbReference type="Proteomes" id="UP001148786"/>
    </source>
</evidence>
<dbReference type="Proteomes" id="UP001148786">
    <property type="component" value="Unassembled WGS sequence"/>
</dbReference>
<reference evidence="3" key="1">
    <citation type="submission" date="2022-07" db="EMBL/GenBank/DDBJ databases">
        <title>Genome Sequence of Agrocybe chaxingu.</title>
        <authorList>
            <person name="Buettner E."/>
        </authorList>
    </citation>
    <scope>NUCLEOTIDE SEQUENCE</scope>
    <source>
        <strain evidence="3">MP-N11</strain>
    </source>
</reference>
<feature type="transmembrane region" description="Helical" evidence="2">
    <location>
        <begin position="92"/>
        <end position="116"/>
    </location>
</feature>